<protein>
    <recommendedName>
        <fullName evidence="1">Phosphoesterase HXTX domain-containing protein</fullName>
    </recommendedName>
</protein>
<comment type="caution">
    <text evidence="2">The sequence shown here is derived from an EMBL/GenBank/DDBJ whole genome shotgun (WGS) entry which is preliminary data.</text>
</comment>
<feature type="domain" description="Phosphoesterase HXTX" evidence="1">
    <location>
        <begin position="44"/>
        <end position="114"/>
    </location>
</feature>
<dbReference type="InterPro" id="IPR014051">
    <property type="entry name" value="Phosphoesterase_HXTX"/>
</dbReference>
<sequence>MGNGVARRAAGLAAAEQRAGARLRQAAPGAAGSGRLRAFLACLPPQACLATLQAWQRQLQRLGGGRPLPARQLHLTLAFLGEVTPLQLQRAADCASWATPSLPDAITLDACGSWHDVGWCGPLHPPPELGAWVNALKDELRAAGIALEARGC</sequence>
<dbReference type="InterPro" id="IPR009097">
    <property type="entry name" value="Cyclic_Pdiesterase"/>
</dbReference>
<dbReference type="Proteomes" id="UP000236416">
    <property type="component" value="Unassembled WGS sequence"/>
</dbReference>
<name>A0A2K4MSZ4_9NEIS</name>
<organism evidence="2 3">
    <name type="scientific">Chromobacterium sinusclupearum</name>
    <dbReference type="NCBI Taxonomy" id="2077146"/>
    <lineage>
        <taxon>Bacteria</taxon>
        <taxon>Pseudomonadati</taxon>
        <taxon>Pseudomonadota</taxon>
        <taxon>Betaproteobacteria</taxon>
        <taxon>Neisseriales</taxon>
        <taxon>Chromobacteriaceae</taxon>
        <taxon>Chromobacterium</taxon>
    </lineage>
</organism>
<keyword evidence="3" id="KW-1185">Reference proteome</keyword>
<dbReference type="Gene3D" id="3.90.1140.10">
    <property type="entry name" value="Cyclic phosphodiesterase"/>
    <property type="match status" value="1"/>
</dbReference>
<evidence type="ECO:0000313" key="3">
    <source>
        <dbReference type="Proteomes" id="UP000236416"/>
    </source>
</evidence>
<dbReference type="AlphaFoldDB" id="A0A2K4MSZ4"/>
<evidence type="ECO:0000313" key="2">
    <source>
        <dbReference type="EMBL" id="POB00232.1"/>
    </source>
</evidence>
<gene>
    <name evidence="2" type="ORF">C2134_02205</name>
</gene>
<evidence type="ECO:0000259" key="1">
    <source>
        <dbReference type="Pfam" id="PF02834"/>
    </source>
</evidence>
<dbReference type="EMBL" id="PPTF01000010">
    <property type="protein sequence ID" value="POB00232.1"/>
    <property type="molecule type" value="Genomic_DNA"/>
</dbReference>
<proteinExistence type="predicted"/>
<reference evidence="2 3" key="1">
    <citation type="submission" date="2018-01" db="EMBL/GenBank/DDBJ databases">
        <title>Genomic Sequence of Chromobacterium MWU13-2610 from wild cranberry bogs within the Cape Cod National Seashore.</title>
        <authorList>
            <person name="O'Hara-Hanley K."/>
            <person name="Soby S."/>
            <person name="Harrison A."/>
        </authorList>
    </citation>
    <scope>NUCLEOTIDE SEQUENCE [LARGE SCALE GENOMIC DNA]</scope>
    <source>
        <strain evidence="2 3">MWU13-2610</strain>
    </source>
</reference>
<accession>A0A2K4MSZ4</accession>
<dbReference type="Pfam" id="PF02834">
    <property type="entry name" value="LigT_PEase"/>
    <property type="match status" value="1"/>
</dbReference>
<dbReference type="SUPFAM" id="SSF55144">
    <property type="entry name" value="LigT-like"/>
    <property type="match status" value="1"/>
</dbReference>